<dbReference type="RefSeq" id="WP_106502310.1">
    <property type="nucleotide sequence ID" value="NZ_PXXO01000004.1"/>
</dbReference>
<gene>
    <name evidence="1" type="ORF">C7K55_04930</name>
</gene>
<evidence type="ECO:0000313" key="1">
    <source>
        <dbReference type="EMBL" id="PSJ06274.1"/>
    </source>
</evidence>
<dbReference type="AlphaFoldDB" id="A0A2P7MYJ2"/>
<dbReference type="InterPro" id="IPR014947">
    <property type="entry name" value="DUF1818"/>
</dbReference>
<dbReference type="Pfam" id="PF08848">
    <property type="entry name" value="DUF1818"/>
    <property type="match status" value="1"/>
</dbReference>
<dbReference type="EMBL" id="PXXO01000004">
    <property type="protein sequence ID" value="PSJ06274.1"/>
    <property type="molecule type" value="Genomic_DNA"/>
</dbReference>
<dbReference type="GO" id="GO:0006355">
    <property type="term" value="P:regulation of DNA-templated transcription"/>
    <property type="evidence" value="ECO:0007669"/>
    <property type="project" value="InterPro"/>
</dbReference>
<dbReference type="GO" id="GO:0003677">
    <property type="term" value="F:DNA binding"/>
    <property type="evidence" value="ECO:0007669"/>
    <property type="project" value="InterPro"/>
</dbReference>
<accession>A0A2P7MYJ2</accession>
<keyword evidence="2" id="KW-1185">Reference proteome</keyword>
<organism evidence="1 2">
    <name type="scientific">Cyanobium usitatum str. Tous</name>
    <dbReference type="NCBI Taxonomy" id="2116684"/>
    <lineage>
        <taxon>Bacteria</taxon>
        <taxon>Bacillati</taxon>
        <taxon>Cyanobacteriota</taxon>
        <taxon>Cyanophyceae</taxon>
        <taxon>Synechococcales</taxon>
        <taxon>Prochlorococcaceae</taxon>
        <taxon>Cyanobium</taxon>
    </lineage>
</organism>
<sequence length="122" mass="13147">MRVQEGEGWRWLEDSARHPFSFLIGGQGWASELTAEEARGLGQALVQLVQEHHDLASQLMAEESISIELERGPLWIALEGDRNAWSLRFVLTPGADCRAVEGSWLPGPSAALVAALAQGAGG</sequence>
<reference evidence="1 2" key="1">
    <citation type="journal article" date="2018" name="Environ. Microbiol.">
        <title>Ecological and genomic features of two widespread freshwater picocyanobacteria.</title>
        <authorList>
            <person name="Cabello-Yeves P.J."/>
            <person name="Picazo A."/>
            <person name="Camacho A."/>
            <person name="Callieri C."/>
            <person name="Rosselli R."/>
            <person name="Roda-Garcia J.J."/>
            <person name="Coutinho F.H."/>
            <person name="Rodriguez-Valera F."/>
        </authorList>
    </citation>
    <scope>NUCLEOTIDE SEQUENCE [LARGE SCALE GENOMIC DNA]</scope>
    <source>
        <strain evidence="1 2">Tous</strain>
    </source>
</reference>
<dbReference type="SUPFAM" id="SSF54447">
    <property type="entry name" value="ssDNA-binding transcriptional regulator domain"/>
    <property type="match status" value="1"/>
</dbReference>
<protein>
    <submittedName>
        <fullName evidence="1">DUF1818 domain-containing protein</fullName>
    </submittedName>
</protein>
<name>A0A2P7MYJ2_9CYAN</name>
<comment type="caution">
    <text evidence="1">The sequence shown here is derived from an EMBL/GenBank/DDBJ whole genome shotgun (WGS) entry which is preliminary data.</text>
</comment>
<dbReference type="InterPro" id="IPR009044">
    <property type="entry name" value="ssDNA-bd_transcriptional_reg"/>
</dbReference>
<dbReference type="Proteomes" id="UP000243002">
    <property type="component" value="Unassembled WGS sequence"/>
</dbReference>
<evidence type="ECO:0000313" key="2">
    <source>
        <dbReference type="Proteomes" id="UP000243002"/>
    </source>
</evidence>
<dbReference type="Gene3D" id="2.30.31.10">
    <property type="entry name" value="Transcriptional Coactivator Pc4, Chain A"/>
    <property type="match status" value="1"/>
</dbReference>
<dbReference type="OrthoDB" id="464443at2"/>
<proteinExistence type="predicted"/>